<proteinExistence type="predicted"/>
<name>A0A2N9GEV1_FAGSY</name>
<dbReference type="AlphaFoldDB" id="A0A2N9GEV1"/>
<gene>
    <name evidence="1" type="ORF">FSB_LOCUS25840</name>
</gene>
<sequence>MVVKFNMLFVPVVISVLFLLGLLALEASCMVLPQEKPNMMKKKQLFRLVLQVQAQVPKPNPRTTGDISRLLCRQLLKGRVPLSAPNPAHNPAQALAGNLLIKEIVVESRSVVASRFVTLDVLRGGALGLRRWSLSLWACADLCGLRGRLGSLQWTCVVPCLCIDISLSYPSRWLEMVAWAS</sequence>
<dbReference type="EMBL" id="OIVN01001814">
    <property type="protein sequence ID" value="SPC97958.1"/>
    <property type="molecule type" value="Genomic_DNA"/>
</dbReference>
<evidence type="ECO:0000313" key="1">
    <source>
        <dbReference type="EMBL" id="SPC97958.1"/>
    </source>
</evidence>
<accession>A0A2N9GEV1</accession>
<reference evidence="1" key="1">
    <citation type="submission" date="2018-02" db="EMBL/GenBank/DDBJ databases">
        <authorList>
            <person name="Cohen D.B."/>
            <person name="Kent A.D."/>
        </authorList>
    </citation>
    <scope>NUCLEOTIDE SEQUENCE</scope>
</reference>
<organism evidence="1">
    <name type="scientific">Fagus sylvatica</name>
    <name type="common">Beechnut</name>
    <dbReference type="NCBI Taxonomy" id="28930"/>
    <lineage>
        <taxon>Eukaryota</taxon>
        <taxon>Viridiplantae</taxon>
        <taxon>Streptophyta</taxon>
        <taxon>Embryophyta</taxon>
        <taxon>Tracheophyta</taxon>
        <taxon>Spermatophyta</taxon>
        <taxon>Magnoliopsida</taxon>
        <taxon>eudicotyledons</taxon>
        <taxon>Gunneridae</taxon>
        <taxon>Pentapetalae</taxon>
        <taxon>rosids</taxon>
        <taxon>fabids</taxon>
        <taxon>Fagales</taxon>
        <taxon>Fagaceae</taxon>
        <taxon>Fagus</taxon>
    </lineage>
</organism>
<protein>
    <submittedName>
        <fullName evidence="1">Uncharacterized protein</fullName>
    </submittedName>
</protein>